<dbReference type="STRING" id="286156.Ppb6_02428"/>
<dbReference type="PANTHER" id="PTHR42917">
    <property type="entry name" value="2,4-DIENOYL-COA REDUCTASE"/>
    <property type="match status" value="1"/>
</dbReference>
<comment type="cofactor">
    <cofactor evidence="1">
        <name>FMN</name>
        <dbReference type="ChEBI" id="CHEBI:58210"/>
    </cofactor>
</comment>
<keyword evidence="5" id="KW-0288">FMN</keyword>
<evidence type="ECO:0000256" key="5">
    <source>
        <dbReference type="ARBA" id="ARBA00022643"/>
    </source>
</evidence>
<sequence length="746" mass="82308">MFPSHRSEQNIRTHDGAKFHDIHHIHLTFFSQLTLFHLNLDHYLIRPLGILPGGFEHNNNNLIMIDKHPTEIAMSHYPHLFTPLDLGFTTLKNRVLMGSMHTGLEEHPDGAQRLARFYAERAAGGVALIVTGGISPNKQGVIGKGGAFLADEKELNYHKIITEAVHQADGKIAMQILHTGRYSYQTQLVAPSAIQAPINLFIPREMTEKDILQTIADFAHCAKLAQQAGYDGVEIMGSEGYLINQFLTARTNHRQDKWGGSFENRMRLAVEIVKAVRQATGQEFILIYRLSMLDLVEEGSNWQEIEQLAVAIEQAGASIINTGIGWHEARIPTIATMVPRAGFSWVTRKLMGKVSIPLITTNRINDPQIAEQVLAQGCADMVSMARPFLADAEFVLKAQQGRADEINTCIGCNQACLDQIFVGEIASCLVNPHACHETEMDAKPVTTPKKLAVVGAGPAGLSFAVTAASRGHHVTLFERDRQIGGQFNIAKQIPGKEEFHETLRYFQRQLEIHHVDVRLNQTATTEILSDFDEIIIASGIVPRRLTIDGIHHEKVLSYLDVLRDKKAVGQSVAIIGAGGIGFDTAEYLSQPEKNTSLDSTAFSEEWGIDKNLTHRGGLSPKGPQPEPSPRKIYLLQRKSTKVGEGLGKTTGWVHRTNLHMRGVKMLNNIQYLKIDNQGLHISCNGEQSCLAVDNIVICAGQEPLKELYQPLQQAGKTVHLIGGADVAAELDARQAINQGTQLGLRI</sequence>
<reference evidence="12 13" key="1">
    <citation type="submission" date="2015-12" db="EMBL/GenBank/DDBJ databases">
        <title>Genome comparisons provide insights into the role of secondary metabolites in the pathogenic phase of the Photorhabdus life cycle.</title>
        <authorList>
            <person name="Tobias N.J."/>
            <person name="Mishra B."/>
            <person name="Gupta D.K."/>
            <person name="Thines M."/>
            <person name="Stinear T.P."/>
            <person name="Bode H.B."/>
        </authorList>
    </citation>
    <scope>NUCLEOTIDE SEQUENCE [LARGE SCALE GENOMIC DNA]</scope>
    <source>
        <strain evidence="12 13">PB68.1</strain>
    </source>
</reference>
<dbReference type="EC" id="1.3.1.34" evidence="12"/>
<evidence type="ECO:0000256" key="1">
    <source>
        <dbReference type="ARBA" id="ARBA00001917"/>
    </source>
</evidence>
<dbReference type="InterPro" id="IPR051793">
    <property type="entry name" value="NADH:flavin_oxidoreductase"/>
</dbReference>
<evidence type="ECO:0000256" key="3">
    <source>
        <dbReference type="ARBA" id="ARBA00011048"/>
    </source>
</evidence>
<evidence type="ECO:0000259" key="10">
    <source>
        <dbReference type="Pfam" id="PF00724"/>
    </source>
</evidence>
<evidence type="ECO:0000256" key="4">
    <source>
        <dbReference type="ARBA" id="ARBA00022630"/>
    </source>
</evidence>
<keyword evidence="7 12" id="KW-0560">Oxidoreductase</keyword>
<evidence type="ECO:0000256" key="7">
    <source>
        <dbReference type="ARBA" id="ARBA00023002"/>
    </source>
</evidence>
<dbReference type="CDD" id="cd02930">
    <property type="entry name" value="DCR_FMN"/>
    <property type="match status" value="1"/>
</dbReference>
<keyword evidence="4" id="KW-0285">Flavoprotein</keyword>
<dbReference type="GO" id="GO:0010181">
    <property type="term" value="F:FMN binding"/>
    <property type="evidence" value="ECO:0007669"/>
    <property type="project" value="InterPro"/>
</dbReference>
<evidence type="ECO:0000259" key="11">
    <source>
        <dbReference type="Pfam" id="PF07992"/>
    </source>
</evidence>
<evidence type="ECO:0000256" key="2">
    <source>
        <dbReference type="ARBA" id="ARBA00001966"/>
    </source>
</evidence>
<dbReference type="FunFam" id="3.50.50.60:FF:000113">
    <property type="entry name" value="NADPH-dependent 2,4-dienoyl-CoA reductase"/>
    <property type="match status" value="1"/>
</dbReference>
<dbReference type="FunFam" id="3.20.20.70:FF:000082">
    <property type="entry name" value="NADPH-dependent 2,4-dienoyl-CoA reductase"/>
    <property type="match status" value="1"/>
</dbReference>
<comment type="caution">
    <text evidence="12">The sequence shown here is derived from an EMBL/GenBank/DDBJ whole genome shotgun (WGS) entry which is preliminary data.</text>
</comment>
<dbReference type="InterPro" id="IPR036188">
    <property type="entry name" value="FAD/NAD-bd_sf"/>
</dbReference>
<feature type="domain" description="FAD/NAD(P)-binding" evidence="11">
    <location>
        <begin position="450"/>
        <end position="722"/>
    </location>
</feature>
<dbReference type="Gene3D" id="3.20.20.70">
    <property type="entry name" value="Aldolase class I"/>
    <property type="match status" value="1"/>
</dbReference>
<feature type="domain" description="NADH:flavin oxidoreductase/NADH oxidase N-terminal" evidence="10">
    <location>
        <begin position="80"/>
        <end position="405"/>
    </location>
</feature>
<dbReference type="EMBL" id="LOMY01000087">
    <property type="protein sequence ID" value="OCQ52354.1"/>
    <property type="molecule type" value="Genomic_DNA"/>
</dbReference>
<keyword evidence="8" id="KW-0408">Iron</keyword>
<dbReference type="InterPro" id="IPR001155">
    <property type="entry name" value="OxRdtase_FMN_N"/>
</dbReference>
<comment type="similarity">
    <text evidence="3">In the N-terminal section; belongs to the NADH:flavin oxidoreductase/NADH oxidase family.</text>
</comment>
<dbReference type="AlphaFoldDB" id="A0A1C0U350"/>
<dbReference type="SUPFAM" id="SSF51971">
    <property type="entry name" value="Nucleotide-binding domain"/>
    <property type="match status" value="1"/>
</dbReference>
<evidence type="ECO:0000256" key="9">
    <source>
        <dbReference type="ARBA" id="ARBA00023014"/>
    </source>
</evidence>
<dbReference type="PRINTS" id="PR00368">
    <property type="entry name" value="FADPNR"/>
</dbReference>
<name>A0A1C0U350_9GAMM</name>
<dbReference type="Pfam" id="PF07992">
    <property type="entry name" value="Pyr_redox_2"/>
    <property type="match status" value="1"/>
</dbReference>
<dbReference type="PANTHER" id="PTHR42917:SF2">
    <property type="entry name" value="2,4-DIENOYL-COA REDUCTASE [(2E)-ENOYL-COA-PRODUCING]"/>
    <property type="match status" value="1"/>
</dbReference>
<dbReference type="InterPro" id="IPR013785">
    <property type="entry name" value="Aldolase_TIM"/>
</dbReference>
<dbReference type="Pfam" id="PF00724">
    <property type="entry name" value="Oxidored_FMN"/>
    <property type="match status" value="1"/>
</dbReference>
<comment type="cofactor">
    <cofactor evidence="2">
        <name>[4Fe-4S] cluster</name>
        <dbReference type="ChEBI" id="CHEBI:49883"/>
    </cofactor>
</comment>
<organism evidence="12 13">
    <name type="scientific">Photorhabdus australis subsp. thailandensis</name>
    <dbReference type="NCBI Taxonomy" id="2805096"/>
    <lineage>
        <taxon>Bacteria</taxon>
        <taxon>Pseudomonadati</taxon>
        <taxon>Pseudomonadota</taxon>
        <taxon>Gammaproteobacteria</taxon>
        <taxon>Enterobacterales</taxon>
        <taxon>Morganellaceae</taxon>
        <taxon>Photorhabdus</taxon>
    </lineage>
</organism>
<dbReference type="GO" id="GO:0046872">
    <property type="term" value="F:metal ion binding"/>
    <property type="evidence" value="ECO:0007669"/>
    <property type="project" value="UniProtKB-KW"/>
</dbReference>
<dbReference type="GO" id="GO:0033543">
    <property type="term" value="P:fatty acid beta-oxidation, unsaturated, even number, reductase/isomerase pathway"/>
    <property type="evidence" value="ECO:0007669"/>
    <property type="project" value="TreeGrafter"/>
</dbReference>
<dbReference type="GO" id="GO:0051536">
    <property type="term" value="F:iron-sulfur cluster binding"/>
    <property type="evidence" value="ECO:0007669"/>
    <property type="project" value="UniProtKB-KW"/>
</dbReference>
<dbReference type="SUPFAM" id="SSF51395">
    <property type="entry name" value="FMN-linked oxidoreductases"/>
    <property type="match status" value="1"/>
</dbReference>
<protein>
    <submittedName>
        <fullName evidence="12">2,4-dienoyl-CoA reductase [NADPH]</fullName>
        <ecNumber evidence="12">1.3.1.34</ecNumber>
    </submittedName>
</protein>
<gene>
    <name evidence="12" type="primary">fadH</name>
    <name evidence="12" type="ORF">Ppb6_02428</name>
</gene>
<dbReference type="SUPFAM" id="SSF51905">
    <property type="entry name" value="FAD/NAD(P)-binding domain"/>
    <property type="match status" value="1"/>
</dbReference>
<dbReference type="Gene3D" id="3.40.50.720">
    <property type="entry name" value="NAD(P)-binding Rossmann-like Domain"/>
    <property type="match status" value="1"/>
</dbReference>
<keyword evidence="9" id="KW-0411">Iron-sulfur</keyword>
<dbReference type="GO" id="GO:0008670">
    <property type="term" value="F:2,4-dienoyl-CoA reductase (NADPH) activity"/>
    <property type="evidence" value="ECO:0007669"/>
    <property type="project" value="UniProtKB-EC"/>
</dbReference>
<accession>A0A1C0U350</accession>
<evidence type="ECO:0000313" key="13">
    <source>
        <dbReference type="Proteomes" id="UP000093476"/>
    </source>
</evidence>
<evidence type="ECO:0000313" key="12">
    <source>
        <dbReference type="EMBL" id="OCQ52354.1"/>
    </source>
</evidence>
<dbReference type="PATRIC" id="fig|286156.4.peg.2744"/>
<evidence type="ECO:0000256" key="8">
    <source>
        <dbReference type="ARBA" id="ARBA00023004"/>
    </source>
</evidence>
<keyword evidence="6" id="KW-0479">Metal-binding</keyword>
<dbReference type="Gene3D" id="3.50.50.60">
    <property type="entry name" value="FAD/NAD(P)-binding domain"/>
    <property type="match status" value="1"/>
</dbReference>
<evidence type="ECO:0000256" key="6">
    <source>
        <dbReference type="ARBA" id="ARBA00022723"/>
    </source>
</evidence>
<keyword evidence="13" id="KW-1185">Reference proteome</keyword>
<proteinExistence type="inferred from homology"/>
<dbReference type="InterPro" id="IPR023753">
    <property type="entry name" value="FAD/NAD-binding_dom"/>
</dbReference>
<dbReference type="Proteomes" id="UP000093476">
    <property type="component" value="Unassembled WGS sequence"/>
</dbReference>